<organism evidence="2 3">
    <name type="scientific">Paludibacterium paludis</name>
    <dbReference type="NCBI Taxonomy" id="1225769"/>
    <lineage>
        <taxon>Bacteria</taxon>
        <taxon>Pseudomonadati</taxon>
        <taxon>Pseudomonadota</taxon>
        <taxon>Betaproteobacteria</taxon>
        <taxon>Neisseriales</taxon>
        <taxon>Chromobacteriaceae</taxon>
        <taxon>Paludibacterium</taxon>
    </lineage>
</organism>
<dbReference type="Gene3D" id="3.20.20.10">
    <property type="entry name" value="Alanine racemase"/>
    <property type="match status" value="1"/>
</dbReference>
<evidence type="ECO:0000259" key="1">
    <source>
        <dbReference type="Pfam" id="PF01168"/>
    </source>
</evidence>
<dbReference type="Proteomes" id="UP000645257">
    <property type="component" value="Unassembled WGS sequence"/>
</dbReference>
<gene>
    <name evidence="2" type="ORF">GCM10011289_29250</name>
</gene>
<dbReference type="PANTHER" id="PTHR28004:SF2">
    <property type="entry name" value="D-SERINE DEHYDRATASE"/>
    <property type="match status" value="1"/>
</dbReference>
<name>A0A918UBB4_9NEIS</name>
<protein>
    <submittedName>
        <fullName evidence="2">Alanine racemase</fullName>
    </submittedName>
</protein>
<dbReference type="GO" id="GO:0036088">
    <property type="term" value="P:D-serine catabolic process"/>
    <property type="evidence" value="ECO:0007669"/>
    <property type="project" value="TreeGrafter"/>
</dbReference>
<dbReference type="AlphaFoldDB" id="A0A918UBB4"/>
<dbReference type="SUPFAM" id="SSF51419">
    <property type="entry name" value="PLP-binding barrel"/>
    <property type="match status" value="1"/>
</dbReference>
<reference evidence="2" key="2">
    <citation type="submission" date="2020-09" db="EMBL/GenBank/DDBJ databases">
        <authorList>
            <person name="Sun Q."/>
            <person name="Kim S."/>
        </authorList>
    </citation>
    <scope>NUCLEOTIDE SEQUENCE</scope>
    <source>
        <strain evidence="2">KCTC 32182</strain>
    </source>
</reference>
<sequence>MYETYAEALGASPLPLAFVDLDVFDANARAMAERTSGKPIRVAGKSVRCRALLERVLCAQHGMKGVLCFHPDEAVFLFGKGLDDFLVAYPSLRQDSLRRVAEAVARGATIRLMVDHLAQAKLADRIARDAGVILPLCMDIDMSLSLPGLHAGVRRSPLSDETRALALYREIARLRHVRLEGVMGYEAQVAGVGDAQPGRPARNALVRFCKRLSRSLARERRARVVAALREAGAPVTLVNGGGSGSLASTAADPCVTEIGAGSGLFAPHLFDAYREAVWRPAAGFVLEVARIPGPGFVTCGGGGYVASGPSAPDRLPRPWLPEGLALLPLEGAGEVQTPLSGDVGGLEPGDKVFFRHAKAGELCERFNELVLIQAGKVVGRVPTYRGEGMQFM</sequence>
<evidence type="ECO:0000313" key="3">
    <source>
        <dbReference type="Proteomes" id="UP000645257"/>
    </source>
</evidence>
<dbReference type="Pfam" id="PF01168">
    <property type="entry name" value="Ala_racemase_N"/>
    <property type="match status" value="1"/>
</dbReference>
<proteinExistence type="predicted"/>
<evidence type="ECO:0000313" key="2">
    <source>
        <dbReference type="EMBL" id="GGY23732.1"/>
    </source>
</evidence>
<dbReference type="InterPro" id="IPR001608">
    <property type="entry name" value="Ala_racemase_N"/>
</dbReference>
<dbReference type="GO" id="GO:0008721">
    <property type="term" value="F:D-serine ammonia-lyase activity"/>
    <property type="evidence" value="ECO:0007669"/>
    <property type="project" value="TreeGrafter"/>
</dbReference>
<dbReference type="EMBL" id="BMYX01000019">
    <property type="protein sequence ID" value="GGY23732.1"/>
    <property type="molecule type" value="Genomic_DNA"/>
</dbReference>
<dbReference type="InterPro" id="IPR029066">
    <property type="entry name" value="PLP-binding_barrel"/>
</dbReference>
<keyword evidence="3" id="KW-1185">Reference proteome</keyword>
<dbReference type="PANTHER" id="PTHR28004">
    <property type="entry name" value="ZGC:162816-RELATED"/>
    <property type="match status" value="1"/>
</dbReference>
<reference evidence="2" key="1">
    <citation type="journal article" date="2014" name="Int. J. Syst. Evol. Microbiol.">
        <title>Complete genome sequence of Corynebacterium casei LMG S-19264T (=DSM 44701T), isolated from a smear-ripened cheese.</title>
        <authorList>
            <consortium name="US DOE Joint Genome Institute (JGI-PGF)"/>
            <person name="Walter F."/>
            <person name="Albersmeier A."/>
            <person name="Kalinowski J."/>
            <person name="Ruckert C."/>
        </authorList>
    </citation>
    <scope>NUCLEOTIDE SEQUENCE</scope>
    <source>
        <strain evidence="2">KCTC 32182</strain>
    </source>
</reference>
<dbReference type="InterPro" id="IPR051466">
    <property type="entry name" value="D-amino_acid_metab_enzyme"/>
</dbReference>
<feature type="domain" description="Alanine racemase N-terminal" evidence="1">
    <location>
        <begin position="19"/>
        <end position="249"/>
    </location>
</feature>
<comment type="caution">
    <text evidence="2">The sequence shown here is derived from an EMBL/GenBank/DDBJ whole genome shotgun (WGS) entry which is preliminary data.</text>
</comment>
<accession>A0A918UBB4</accession>
<dbReference type="CDD" id="cd06813">
    <property type="entry name" value="PLPDE_III_DSD_D-TA_like_2"/>
    <property type="match status" value="1"/>
</dbReference>